<protein>
    <submittedName>
        <fullName evidence="1">DUF4248 domain-containing protein</fullName>
    </submittedName>
</protein>
<dbReference type="RefSeq" id="WP_269876481.1">
    <property type="nucleotide sequence ID" value="NZ_JAPZVM010000001.1"/>
</dbReference>
<dbReference type="InterPro" id="IPR025342">
    <property type="entry name" value="DUF4248"/>
</dbReference>
<proteinExistence type="predicted"/>
<sequence>MNQFTLAEQKEEKEWTVRPYYKRELAEAYAPNLSPVSALNRLAAWIKLNKTLCEELAQTGYRPRQQIFTSLQVEIIFRYLGKP</sequence>
<reference evidence="1" key="1">
    <citation type="submission" date="2022-12" db="EMBL/GenBank/DDBJ databases">
        <title>Phocaeicola acetigenes sp. nov., isolated feces from a healthy human.</title>
        <authorList>
            <person name="Do H."/>
            <person name="Ha Y.B."/>
            <person name="Kim J.-S."/>
            <person name="Suh M.K."/>
            <person name="Kim H.S."/>
            <person name="Lee J.-S."/>
        </authorList>
    </citation>
    <scope>NUCLEOTIDE SEQUENCE</scope>
    <source>
        <strain evidence="1">KGMB11183</strain>
    </source>
</reference>
<organism evidence="1 2">
    <name type="scientific">Phocaeicola acetigenes</name>
    <dbReference type="NCBI Taxonomy" id="3016083"/>
    <lineage>
        <taxon>Bacteria</taxon>
        <taxon>Pseudomonadati</taxon>
        <taxon>Bacteroidota</taxon>
        <taxon>Bacteroidia</taxon>
        <taxon>Bacteroidales</taxon>
        <taxon>Bacteroidaceae</taxon>
        <taxon>Phocaeicola</taxon>
    </lineage>
</organism>
<dbReference type="EMBL" id="JAPZVM010000001">
    <property type="protein sequence ID" value="MCZ8371456.1"/>
    <property type="molecule type" value="Genomic_DNA"/>
</dbReference>
<gene>
    <name evidence="1" type="ORF">O6P32_01890</name>
</gene>
<keyword evidence="2" id="KW-1185">Reference proteome</keyword>
<dbReference type="Pfam" id="PF14053">
    <property type="entry name" value="DUF4248"/>
    <property type="match status" value="1"/>
</dbReference>
<dbReference type="Proteomes" id="UP001141933">
    <property type="component" value="Unassembled WGS sequence"/>
</dbReference>
<accession>A0ABT4PEL0</accession>
<evidence type="ECO:0000313" key="1">
    <source>
        <dbReference type="EMBL" id="MCZ8371456.1"/>
    </source>
</evidence>
<comment type="caution">
    <text evidence="1">The sequence shown here is derived from an EMBL/GenBank/DDBJ whole genome shotgun (WGS) entry which is preliminary data.</text>
</comment>
<name>A0ABT4PEL0_9BACT</name>
<evidence type="ECO:0000313" key="2">
    <source>
        <dbReference type="Proteomes" id="UP001141933"/>
    </source>
</evidence>